<evidence type="ECO:0000256" key="4">
    <source>
        <dbReference type="SAM" id="SignalP"/>
    </source>
</evidence>
<dbReference type="OrthoDB" id="3789223at2"/>
<dbReference type="Gene3D" id="3.40.50.2300">
    <property type="match status" value="2"/>
</dbReference>
<dbReference type="GO" id="GO:0030288">
    <property type="term" value="C:outer membrane-bounded periplasmic space"/>
    <property type="evidence" value="ECO:0007669"/>
    <property type="project" value="TreeGrafter"/>
</dbReference>
<keyword evidence="4" id="KW-0732">Signal</keyword>
<dbReference type="InterPro" id="IPR025997">
    <property type="entry name" value="SBP_2_dom"/>
</dbReference>
<evidence type="ECO:0000256" key="2">
    <source>
        <dbReference type="ARBA" id="ARBA00007639"/>
    </source>
</evidence>
<gene>
    <name evidence="6" type="ORF">FB388_3875</name>
</gene>
<dbReference type="EMBL" id="VFPH01000002">
    <property type="protein sequence ID" value="TQM36690.1"/>
    <property type="molecule type" value="Genomic_DNA"/>
</dbReference>
<dbReference type="SUPFAM" id="SSF53822">
    <property type="entry name" value="Periplasmic binding protein-like I"/>
    <property type="match status" value="1"/>
</dbReference>
<organism evidence="6 7">
    <name type="scientific">Pseudonocardia cypriaca</name>
    <dbReference type="NCBI Taxonomy" id="882449"/>
    <lineage>
        <taxon>Bacteria</taxon>
        <taxon>Bacillati</taxon>
        <taxon>Actinomycetota</taxon>
        <taxon>Actinomycetes</taxon>
        <taxon>Pseudonocardiales</taxon>
        <taxon>Pseudonocardiaceae</taxon>
        <taxon>Pseudonocardia</taxon>
    </lineage>
</organism>
<evidence type="ECO:0000313" key="6">
    <source>
        <dbReference type="EMBL" id="TQM36690.1"/>
    </source>
</evidence>
<dbReference type="InterPro" id="IPR050555">
    <property type="entry name" value="Bact_Solute-Bind_Prot2"/>
</dbReference>
<dbReference type="Pfam" id="PF13407">
    <property type="entry name" value="Peripla_BP_4"/>
    <property type="match status" value="1"/>
</dbReference>
<dbReference type="PROSITE" id="PS51257">
    <property type="entry name" value="PROKAR_LIPOPROTEIN"/>
    <property type="match status" value="1"/>
</dbReference>
<dbReference type="InterPro" id="IPR028082">
    <property type="entry name" value="Peripla_BP_I"/>
</dbReference>
<evidence type="ECO:0000256" key="1">
    <source>
        <dbReference type="ARBA" id="ARBA00004196"/>
    </source>
</evidence>
<evidence type="ECO:0000259" key="5">
    <source>
        <dbReference type="Pfam" id="PF13407"/>
    </source>
</evidence>
<feature type="domain" description="Periplasmic binding protein" evidence="5">
    <location>
        <begin position="78"/>
        <end position="330"/>
    </location>
</feature>
<dbReference type="PANTHER" id="PTHR30036">
    <property type="entry name" value="D-XYLOSE-BINDING PERIPLASMIC PROTEIN"/>
    <property type="match status" value="1"/>
</dbReference>
<feature type="region of interest" description="Disordered" evidence="3">
    <location>
        <begin position="54"/>
        <end position="74"/>
    </location>
</feature>
<comment type="caution">
    <text evidence="6">The sequence shown here is derived from an EMBL/GenBank/DDBJ whole genome shotgun (WGS) entry which is preliminary data.</text>
</comment>
<evidence type="ECO:0000313" key="7">
    <source>
        <dbReference type="Proteomes" id="UP000319818"/>
    </source>
</evidence>
<comment type="subcellular location">
    <subcellularLocation>
        <location evidence="1">Cell envelope</location>
    </subcellularLocation>
</comment>
<reference evidence="6 7" key="1">
    <citation type="submission" date="2019-06" db="EMBL/GenBank/DDBJ databases">
        <title>Sequencing the genomes of 1000 actinobacteria strains.</title>
        <authorList>
            <person name="Klenk H.-P."/>
        </authorList>
    </citation>
    <scope>NUCLEOTIDE SEQUENCE [LARGE SCALE GENOMIC DNA]</scope>
    <source>
        <strain evidence="6 7">DSM 45511</strain>
    </source>
</reference>
<protein>
    <submittedName>
        <fullName evidence="6">Monosaccharide ABC transporter substrate-binding protein (CUT2 family)</fullName>
    </submittedName>
</protein>
<dbReference type="PANTHER" id="PTHR30036:SF7">
    <property type="entry name" value="ABC TRANSPORTER PERIPLASMIC-BINDING PROTEIN YPHF"/>
    <property type="match status" value="1"/>
</dbReference>
<feature type="chain" id="PRO_5038444505" evidence="4">
    <location>
        <begin position="21"/>
        <end position="381"/>
    </location>
</feature>
<proteinExistence type="inferred from homology"/>
<name>A0A543FS79_9PSEU</name>
<feature type="signal peptide" evidence="4">
    <location>
        <begin position="1"/>
        <end position="20"/>
    </location>
</feature>
<comment type="similarity">
    <text evidence="2">Belongs to the bacterial solute-binding protein 2 family.</text>
</comment>
<accession>A0A543FS79</accession>
<dbReference type="GO" id="GO:0030246">
    <property type="term" value="F:carbohydrate binding"/>
    <property type="evidence" value="ECO:0007669"/>
    <property type="project" value="TreeGrafter"/>
</dbReference>
<evidence type="ECO:0000256" key="3">
    <source>
        <dbReference type="SAM" id="MobiDB-lite"/>
    </source>
</evidence>
<dbReference type="Proteomes" id="UP000319818">
    <property type="component" value="Unassembled WGS sequence"/>
</dbReference>
<keyword evidence="7" id="KW-1185">Reference proteome</keyword>
<sequence length="381" mass="39442">MKARMRVSLAAVGAAAALLAGCGGGAGGGESAADPAESAAYLASIEGELQQLITPPTAGWPGPQEAPRPTPGRTVSIISSSQASDGTSLAVAQAVEAAQALGWNAQVCDGRGDPAVYDQCVRSAVASGVDGIMAVSVPPALIRPALQLARDQGIPFVSESDTSTADPLVSAVAPLPWAAQGAAIAKWIARDSGGTAKVFVIRNDEFAGVKERSDALVAELAKCPGCEILDEQQIVYTEALSPRIGQIIKAASDRFGPQLQYVVSPYGATESFTVPALRALGRDDVKLADFESQEQQTRNCRSGDVDVLGASLVSWHAWAGVDQLLRVVEGAPPVDPGYVPHFLATPQSCPETGTVEDLVQLDFRTHYQRIWSGQAAGASGS</sequence>
<dbReference type="AlphaFoldDB" id="A0A543FS79"/>